<dbReference type="RefSeq" id="WP_371394199.1">
    <property type="nucleotide sequence ID" value="NZ_CP163421.1"/>
</dbReference>
<evidence type="ECO:0000313" key="3">
    <source>
        <dbReference type="EMBL" id="MFC4724980.1"/>
    </source>
</evidence>
<proteinExistence type="predicted"/>
<dbReference type="Gene3D" id="1.10.287.130">
    <property type="match status" value="1"/>
</dbReference>
<comment type="caution">
    <text evidence="3">The sequence shown here is derived from an EMBL/GenBank/DDBJ whole genome shotgun (WGS) entry which is preliminary data.</text>
</comment>
<keyword evidence="1" id="KW-0472">Membrane</keyword>
<feature type="transmembrane region" description="Helical" evidence="1">
    <location>
        <begin position="37"/>
        <end position="58"/>
    </location>
</feature>
<reference evidence="4" key="1">
    <citation type="journal article" date="2019" name="Int. J. Syst. Evol. Microbiol.">
        <title>The Global Catalogue of Microorganisms (GCM) 10K type strain sequencing project: providing services to taxonomists for standard genome sequencing and annotation.</title>
        <authorList>
            <consortium name="The Broad Institute Genomics Platform"/>
            <consortium name="The Broad Institute Genome Sequencing Center for Infectious Disease"/>
            <person name="Wu L."/>
            <person name="Ma J."/>
        </authorList>
    </citation>
    <scope>NUCLEOTIDE SEQUENCE [LARGE SCALE GENOMIC DNA]</scope>
    <source>
        <strain evidence="4">CCUG 62981</strain>
    </source>
</reference>
<feature type="transmembrane region" description="Helical" evidence="1">
    <location>
        <begin position="100"/>
        <end position="120"/>
    </location>
</feature>
<dbReference type="InterPro" id="IPR036097">
    <property type="entry name" value="HisK_dim/P_sf"/>
</dbReference>
<protein>
    <submittedName>
        <fullName evidence="3">Sensor histidine kinase</fullName>
    </submittedName>
</protein>
<dbReference type="GO" id="GO:0016301">
    <property type="term" value="F:kinase activity"/>
    <property type="evidence" value="ECO:0007669"/>
    <property type="project" value="UniProtKB-KW"/>
</dbReference>
<dbReference type="InterPro" id="IPR036890">
    <property type="entry name" value="HATPase_C_sf"/>
</dbReference>
<gene>
    <name evidence="3" type="ORF">ACFPB0_06715</name>
</gene>
<dbReference type="EMBL" id="JBHSGQ010000002">
    <property type="protein sequence ID" value="MFC4724980.1"/>
    <property type="molecule type" value="Genomic_DNA"/>
</dbReference>
<keyword evidence="1" id="KW-1133">Transmembrane helix</keyword>
<evidence type="ECO:0000259" key="2">
    <source>
        <dbReference type="PROSITE" id="PS50109"/>
    </source>
</evidence>
<feature type="transmembrane region" description="Helical" evidence="1">
    <location>
        <begin position="157"/>
        <end position="178"/>
    </location>
</feature>
<dbReference type="SUPFAM" id="SSF47384">
    <property type="entry name" value="Homodimeric domain of signal transducing histidine kinase"/>
    <property type="match status" value="1"/>
</dbReference>
<sequence length="464" mass="50213">MTAKEFPPIRRLTGQFTDAALEAAYCDDSWSVQRTQIALTMAGLGLGLISSLSSDFLYLYGSEWFLPTATLRGSAGLTGLLGCAWLLIARPGWKEVMPSLVIRVWIALGLAAAIMVAMAFPAVETTPEGRSSVLVFTAFWISIFAIVIGFGASAYPVAVALFCSGLAICYLALTAWYWDIASYPKITQSVLVLMACAFGWIMAVVSNIRARRRFHIMRLYAAARDAAEKSEEFQTFLLAATGHDIRQPLYALGLNASALEIMAERGDLEQVRVLARRQKIVARNMSALLSSILTLSSFHLGKRESGSQISPVDRLIADAVEPLEELAADKAIQIRHRRSRLEVQADPGIVVHVLSNLLANAISHSQGTKILLGGRRRGQEVDIFVMDDGVGLSSRDVIITSLTDLRSAEEQARLNAGLGIEIMFGLCARGGLRLKLHSRPGFGVKAVLTCAAARASSLSADLEA</sequence>
<dbReference type="InterPro" id="IPR005467">
    <property type="entry name" value="His_kinase_dom"/>
</dbReference>
<feature type="transmembrane region" description="Helical" evidence="1">
    <location>
        <begin position="132"/>
        <end position="150"/>
    </location>
</feature>
<keyword evidence="4" id="KW-1185">Reference proteome</keyword>
<dbReference type="Proteomes" id="UP001596024">
    <property type="component" value="Unassembled WGS sequence"/>
</dbReference>
<dbReference type="CDD" id="cd00075">
    <property type="entry name" value="HATPase"/>
    <property type="match status" value="1"/>
</dbReference>
<evidence type="ECO:0000256" key="1">
    <source>
        <dbReference type="SAM" id="Phobius"/>
    </source>
</evidence>
<dbReference type="PROSITE" id="PS50109">
    <property type="entry name" value="HIS_KIN"/>
    <property type="match status" value="1"/>
</dbReference>
<keyword evidence="3" id="KW-0808">Transferase</keyword>
<evidence type="ECO:0000313" key="4">
    <source>
        <dbReference type="Proteomes" id="UP001596024"/>
    </source>
</evidence>
<feature type="domain" description="Histidine kinase" evidence="2">
    <location>
        <begin position="240"/>
        <end position="454"/>
    </location>
</feature>
<name>A0ABV9NBE2_9PROT</name>
<dbReference type="InterPro" id="IPR052023">
    <property type="entry name" value="Histidine_kinase_KdpD"/>
</dbReference>
<dbReference type="Gene3D" id="3.30.565.10">
    <property type="entry name" value="Histidine kinase-like ATPase, C-terminal domain"/>
    <property type="match status" value="1"/>
</dbReference>
<organism evidence="3 4">
    <name type="scientific">Glycocaulis abyssi</name>
    <dbReference type="NCBI Taxonomy" id="1433403"/>
    <lineage>
        <taxon>Bacteria</taxon>
        <taxon>Pseudomonadati</taxon>
        <taxon>Pseudomonadota</taxon>
        <taxon>Alphaproteobacteria</taxon>
        <taxon>Maricaulales</taxon>
        <taxon>Maricaulaceae</taxon>
        <taxon>Glycocaulis</taxon>
    </lineage>
</organism>
<accession>A0ABV9NBE2</accession>
<keyword evidence="1" id="KW-0812">Transmembrane</keyword>
<feature type="transmembrane region" description="Helical" evidence="1">
    <location>
        <begin position="64"/>
        <end position="88"/>
    </location>
</feature>
<dbReference type="PANTHER" id="PTHR45569:SF1">
    <property type="entry name" value="SENSOR PROTEIN KDPD"/>
    <property type="match status" value="1"/>
</dbReference>
<feature type="transmembrane region" description="Helical" evidence="1">
    <location>
        <begin position="190"/>
        <end position="208"/>
    </location>
</feature>
<dbReference type="SUPFAM" id="SSF55874">
    <property type="entry name" value="ATPase domain of HSP90 chaperone/DNA topoisomerase II/histidine kinase"/>
    <property type="match status" value="1"/>
</dbReference>
<keyword evidence="3" id="KW-0418">Kinase</keyword>
<dbReference type="InterPro" id="IPR003594">
    <property type="entry name" value="HATPase_dom"/>
</dbReference>
<dbReference type="PANTHER" id="PTHR45569">
    <property type="entry name" value="SENSOR PROTEIN KDPD"/>
    <property type="match status" value="1"/>
</dbReference>
<dbReference type="Pfam" id="PF02518">
    <property type="entry name" value="HATPase_c"/>
    <property type="match status" value="1"/>
</dbReference>